<reference evidence="4" key="1">
    <citation type="journal article" date="2019" name="Int. J. Syst. Evol. Microbiol.">
        <title>The Global Catalogue of Microorganisms (GCM) 10K type strain sequencing project: providing services to taxonomists for standard genome sequencing and annotation.</title>
        <authorList>
            <consortium name="The Broad Institute Genomics Platform"/>
            <consortium name="The Broad Institute Genome Sequencing Center for Infectious Disease"/>
            <person name="Wu L."/>
            <person name="Ma J."/>
        </authorList>
    </citation>
    <scope>NUCLEOTIDE SEQUENCE [LARGE SCALE GENOMIC DNA]</scope>
    <source>
        <strain evidence="4">CCUG 53519</strain>
    </source>
</reference>
<name>A0ABW3PMH0_9BACL</name>
<dbReference type="EMBL" id="JBHTKX010000001">
    <property type="protein sequence ID" value="MFD1127362.1"/>
    <property type="molecule type" value="Genomic_DNA"/>
</dbReference>
<dbReference type="RefSeq" id="WP_251581309.1">
    <property type="nucleotide sequence ID" value="NZ_JBHTKX010000001.1"/>
</dbReference>
<dbReference type="InterPro" id="IPR003675">
    <property type="entry name" value="Rce1/LyrA-like_dom"/>
</dbReference>
<keyword evidence="3" id="KW-0378">Hydrolase</keyword>
<feature type="transmembrane region" description="Helical" evidence="1">
    <location>
        <begin position="58"/>
        <end position="76"/>
    </location>
</feature>
<comment type="caution">
    <text evidence="3">The sequence shown here is derived from an EMBL/GenBank/DDBJ whole genome shotgun (WGS) entry which is preliminary data.</text>
</comment>
<dbReference type="GO" id="GO:0016787">
    <property type="term" value="F:hydrolase activity"/>
    <property type="evidence" value="ECO:0007669"/>
    <property type="project" value="UniProtKB-KW"/>
</dbReference>
<keyword evidence="1" id="KW-0472">Membrane</keyword>
<organism evidence="3 4">
    <name type="scientific">Paenibacillus provencensis</name>
    <dbReference type="NCBI Taxonomy" id="441151"/>
    <lineage>
        <taxon>Bacteria</taxon>
        <taxon>Bacillati</taxon>
        <taxon>Bacillota</taxon>
        <taxon>Bacilli</taxon>
        <taxon>Bacillales</taxon>
        <taxon>Paenibacillaceae</taxon>
        <taxon>Paenibacillus</taxon>
    </lineage>
</organism>
<keyword evidence="4" id="KW-1185">Reference proteome</keyword>
<dbReference type="PANTHER" id="PTHR43592">
    <property type="entry name" value="CAAX AMINO TERMINAL PROTEASE"/>
    <property type="match status" value="1"/>
</dbReference>
<feature type="transmembrane region" description="Helical" evidence="1">
    <location>
        <begin position="35"/>
        <end position="52"/>
    </location>
</feature>
<proteinExistence type="predicted"/>
<dbReference type="EC" id="3.4.-.-" evidence="3"/>
<accession>A0ABW3PMH0</accession>
<evidence type="ECO:0000256" key="1">
    <source>
        <dbReference type="SAM" id="Phobius"/>
    </source>
</evidence>
<keyword evidence="1" id="KW-1133">Transmembrane helix</keyword>
<feature type="domain" description="CAAX prenyl protease 2/Lysostaphin resistance protein A-like" evidence="2">
    <location>
        <begin position="3"/>
        <end position="88"/>
    </location>
</feature>
<dbReference type="PANTHER" id="PTHR43592:SF15">
    <property type="entry name" value="CAAX AMINO TERMINAL PROTEASE FAMILY PROTEIN"/>
    <property type="match status" value="1"/>
</dbReference>
<evidence type="ECO:0000313" key="3">
    <source>
        <dbReference type="EMBL" id="MFD1127362.1"/>
    </source>
</evidence>
<evidence type="ECO:0000313" key="4">
    <source>
        <dbReference type="Proteomes" id="UP001597169"/>
    </source>
</evidence>
<keyword evidence="1" id="KW-0812">Transmembrane</keyword>
<dbReference type="Pfam" id="PF02517">
    <property type="entry name" value="Rce1-like"/>
    <property type="match status" value="1"/>
</dbReference>
<dbReference type="Proteomes" id="UP001597169">
    <property type="component" value="Unassembled WGS sequence"/>
</dbReference>
<gene>
    <name evidence="3" type="ORF">ACFQ3J_04125</name>
</gene>
<sequence>MPYITVFMGLAGIFEELLFRGIIQNLLYMFFDMEWLAITITSLLFLAFHFSYFKKPIMYINIAIPGFVFGVLYFATDNLMTPILVHSFQTKVA</sequence>
<evidence type="ECO:0000259" key="2">
    <source>
        <dbReference type="Pfam" id="PF02517"/>
    </source>
</evidence>
<protein>
    <submittedName>
        <fullName evidence="3">CPBP family intramembrane glutamic endopeptidase</fullName>
        <ecNumber evidence="3">3.4.-.-</ecNumber>
    </submittedName>
</protein>